<organism evidence="1 2">
    <name type="scientific">Ferranicluibacter rubi</name>
    <dbReference type="NCBI Taxonomy" id="2715133"/>
    <lineage>
        <taxon>Bacteria</taxon>
        <taxon>Pseudomonadati</taxon>
        <taxon>Pseudomonadota</taxon>
        <taxon>Alphaproteobacteria</taxon>
        <taxon>Hyphomicrobiales</taxon>
        <taxon>Rhizobiaceae</taxon>
        <taxon>Ferranicluibacter</taxon>
    </lineage>
</organism>
<reference evidence="1" key="1">
    <citation type="submission" date="2020-03" db="EMBL/GenBank/DDBJ databases">
        <title>Ferranicluibacter endophyticum gen. nov., sp. nov., a new genus isolated from Rubus ulmifolius Schott. stem.</title>
        <authorList>
            <person name="Roca-Couso R."/>
            <person name="Flores-Felix J.D."/>
            <person name="Igual J.M."/>
            <person name="Rivas R."/>
        </authorList>
    </citation>
    <scope>NUCLEOTIDE SEQUENCE</scope>
    <source>
        <strain evidence="1">CRRU44</strain>
    </source>
</reference>
<gene>
    <name evidence="1" type="ORF">G8E10_24840</name>
</gene>
<dbReference type="AlphaFoldDB" id="A0AA43ZKY4"/>
<dbReference type="Proteomes" id="UP001155840">
    <property type="component" value="Unassembled WGS sequence"/>
</dbReference>
<name>A0AA43ZKY4_9HYPH</name>
<dbReference type="RefSeq" id="WP_167131071.1">
    <property type="nucleotide sequence ID" value="NZ_JAANCM010000023.1"/>
</dbReference>
<sequence length="161" mass="18158">MMTFDDVTARRPDQFVPSFKPECGQGWAQIVGRLLDEASDGFRIQAVSQKMGALRIEADRADEDMRPLMLAEFRSRVTCEECGKAGHMRTLDGWKRCRCDDHSTDEERAQPPRPAWTIGRLTSEGFAWYDPTADAIEIVSLAHLEQIGMPADQIERLKSAS</sequence>
<accession>A0AA43ZKY4</accession>
<protein>
    <submittedName>
        <fullName evidence="1">Uncharacterized protein</fullName>
    </submittedName>
</protein>
<dbReference type="EMBL" id="JAANCM010000023">
    <property type="protein sequence ID" value="NHT78930.1"/>
    <property type="molecule type" value="Genomic_DNA"/>
</dbReference>
<evidence type="ECO:0000313" key="1">
    <source>
        <dbReference type="EMBL" id="NHT78930.1"/>
    </source>
</evidence>
<evidence type="ECO:0000313" key="2">
    <source>
        <dbReference type="Proteomes" id="UP001155840"/>
    </source>
</evidence>
<keyword evidence="2" id="KW-1185">Reference proteome</keyword>
<proteinExistence type="predicted"/>
<comment type="caution">
    <text evidence="1">The sequence shown here is derived from an EMBL/GenBank/DDBJ whole genome shotgun (WGS) entry which is preliminary data.</text>
</comment>